<dbReference type="OrthoDB" id="9792858at2"/>
<evidence type="ECO:0000313" key="5">
    <source>
        <dbReference type="Proteomes" id="UP000444960"/>
    </source>
</evidence>
<accession>A0A7I9VCH5</accession>
<dbReference type="Gene3D" id="2.30.110.10">
    <property type="entry name" value="Electron Transport, Fmn-binding Protein, Chain A"/>
    <property type="match status" value="1"/>
</dbReference>
<dbReference type="SUPFAM" id="SSF50475">
    <property type="entry name" value="FMN-binding split barrel"/>
    <property type="match status" value="1"/>
</dbReference>
<dbReference type="InterPro" id="IPR012349">
    <property type="entry name" value="Split_barrel_FMN-bd"/>
</dbReference>
<feature type="domain" description="Flavin reductase like" evidence="3">
    <location>
        <begin position="20"/>
        <end position="163"/>
    </location>
</feature>
<evidence type="ECO:0000256" key="1">
    <source>
        <dbReference type="ARBA" id="ARBA00008898"/>
    </source>
</evidence>
<dbReference type="Pfam" id="PF01613">
    <property type="entry name" value="Flavin_Reduct"/>
    <property type="match status" value="1"/>
</dbReference>
<name>A0A7I9VCH5_9ACTN</name>
<keyword evidence="5" id="KW-1185">Reference proteome</keyword>
<reference evidence="5" key="1">
    <citation type="submission" date="2019-06" db="EMBL/GenBank/DDBJ databases">
        <title>Gordonia isolated from sludge of a wastewater treatment plant.</title>
        <authorList>
            <person name="Tamura T."/>
            <person name="Aoyama K."/>
            <person name="Kang Y."/>
            <person name="Saito S."/>
            <person name="Akiyama N."/>
            <person name="Yazawa K."/>
            <person name="Gonoi T."/>
            <person name="Mikami Y."/>
        </authorList>
    </citation>
    <scope>NUCLEOTIDE SEQUENCE [LARGE SCALE GENOMIC DNA]</scope>
    <source>
        <strain evidence="5">NBRC 107696</strain>
    </source>
</reference>
<comment type="caution">
    <text evidence="4">The sequence shown here is derived from an EMBL/GenBank/DDBJ whole genome shotgun (WGS) entry which is preliminary data.</text>
</comment>
<dbReference type="EMBL" id="BJOV01000005">
    <property type="protein sequence ID" value="GEE03079.1"/>
    <property type="molecule type" value="Genomic_DNA"/>
</dbReference>
<proteinExistence type="inferred from homology"/>
<dbReference type="InterPro" id="IPR002563">
    <property type="entry name" value="Flavin_Rdtase-like_dom"/>
</dbReference>
<dbReference type="GO" id="GO:0042602">
    <property type="term" value="F:riboflavin reductase (NADPH) activity"/>
    <property type="evidence" value="ECO:0007669"/>
    <property type="project" value="TreeGrafter"/>
</dbReference>
<dbReference type="Proteomes" id="UP000444960">
    <property type="component" value="Unassembled WGS sequence"/>
</dbReference>
<protein>
    <submittedName>
        <fullName evidence="4">Oxidoreductase</fullName>
    </submittedName>
</protein>
<gene>
    <name evidence="4" type="ORF">nbrc107696_35250</name>
</gene>
<evidence type="ECO:0000256" key="2">
    <source>
        <dbReference type="ARBA" id="ARBA00023002"/>
    </source>
</evidence>
<organism evidence="4 5">
    <name type="scientific">Gordonia spumicola</name>
    <dbReference type="NCBI Taxonomy" id="589161"/>
    <lineage>
        <taxon>Bacteria</taxon>
        <taxon>Bacillati</taxon>
        <taxon>Actinomycetota</taxon>
        <taxon>Actinomycetes</taxon>
        <taxon>Mycobacteriales</taxon>
        <taxon>Gordoniaceae</taxon>
        <taxon>Gordonia</taxon>
    </lineage>
</organism>
<evidence type="ECO:0000313" key="4">
    <source>
        <dbReference type="EMBL" id="GEE03079.1"/>
    </source>
</evidence>
<dbReference type="PANTHER" id="PTHR30466:SF11">
    <property type="entry name" value="FLAVIN-DEPENDENT MONOOXYGENASE, REDUCTASE SUBUNIT HSAB"/>
    <property type="match status" value="1"/>
</dbReference>
<dbReference type="InterPro" id="IPR050268">
    <property type="entry name" value="NADH-dep_flavin_reductase"/>
</dbReference>
<dbReference type="PANTHER" id="PTHR30466">
    <property type="entry name" value="FLAVIN REDUCTASE"/>
    <property type="match status" value="1"/>
</dbReference>
<evidence type="ECO:0000259" key="3">
    <source>
        <dbReference type="SMART" id="SM00903"/>
    </source>
</evidence>
<dbReference type="GO" id="GO:0010181">
    <property type="term" value="F:FMN binding"/>
    <property type="evidence" value="ECO:0007669"/>
    <property type="project" value="InterPro"/>
</dbReference>
<keyword evidence="2" id="KW-0560">Oxidoreductase</keyword>
<comment type="similarity">
    <text evidence="1">Belongs to the non-flavoprotein flavin reductase family.</text>
</comment>
<dbReference type="SMART" id="SM00903">
    <property type="entry name" value="Flavin_Reduct"/>
    <property type="match status" value="1"/>
</dbReference>
<dbReference type="AlphaFoldDB" id="A0A7I9VCH5"/>
<dbReference type="RefSeq" id="WP_161896642.1">
    <property type="nucleotide sequence ID" value="NZ_BJOV01000005.1"/>
</dbReference>
<sequence>MTAILARQAPSDHAALRRVFGQYPSGLVVVAALGPDGPAGIVASSFTSVSLDPPLVSVNIARTSTTLPVLRGVEDWGVSVLADDQSAVADLLRRPATERFDGIDWTSTDAGAVHIDGVAAGFHTRVHRIVPAGDHVIALLAVTNHFTSPESGPLVFHRSRFHRLEQENPS</sequence>